<comment type="caution">
    <text evidence="2">The sequence shown here is derived from an EMBL/GenBank/DDBJ whole genome shotgun (WGS) entry which is preliminary data.</text>
</comment>
<gene>
    <name evidence="2" type="ORF">G5C65_27750</name>
</gene>
<evidence type="ECO:0000259" key="1">
    <source>
        <dbReference type="Pfam" id="PF04073"/>
    </source>
</evidence>
<dbReference type="AlphaFoldDB" id="A0A6G4X3F4"/>
<dbReference type="EMBL" id="JAAKZZ010000396">
    <property type="protein sequence ID" value="NGO72076.1"/>
    <property type="molecule type" value="Genomic_DNA"/>
</dbReference>
<dbReference type="Pfam" id="PF04073">
    <property type="entry name" value="tRNA_edit"/>
    <property type="match status" value="1"/>
</dbReference>
<evidence type="ECO:0000313" key="3">
    <source>
        <dbReference type="Proteomes" id="UP000477722"/>
    </source>
</evidence>
<dbReference type="GO" id="GO:0002161">
    <property type="term" value="F:aminoacyl-tRNA deacylase activity"/>
    <property type="evidence" value="ECO:0007669"/>
    <property type="project" value="InterPro"/>
</dbReference>
<dbReference type="SUPFAM" id="SSF55826">
    <property type="entry name" value="YbaK/ProRS associated domain"/>
    <property type="match status" value="1"/>
</dbReference>
<accession>A0A6G4X3F4</accession>
<keyword evidence="3" id="KW-1185">Reference proteome</keyword>
<proteinExistence type="predicted"/>
<reference evidence="2 3" key="1">
    <citation type="submission" date="2020-02" db="EMBL/GenBank/DDBJ databases">
        <title>Whole-genome analyses of novel actinobacteria.</title>
        <authorList>
            <person name="Sahin N."/>
            <person name="Tatar D."/>
        </authorList>
    </citation>
    <scope>NUCLEOTIDE SEQUENCE [LARGE SCALE GENOMIC DNA]</scope>
    <source>
        <strain evidence="2 3">SB3404</strain>
    </source>
</reference>
<sequence>MDSDDRAPEAVRPAGVLASRGAQFRLREHPGVTRIDEVCAALGVPLGRTVKTLAFVTPGRRLVLAGLRGDARLRYGELARAAGVRRADLSPAGPEVLGALGMEPGGLCPVSADTSAVVVFDDAVSGMGTVYCGSGRADSTVEIDARDLIAAVPAPKTAPIAQPPPDGAS</sequence>
<dbReference type="Gene3D" id="3.90.960.10">
    <property type="entry name" value="YbaK/aminoacyl-tRNA synthetase-associated domain"/>
    <property type="match status" value="1"/>
</dbReference>
<evidence type="ECO:0000313" key="2">
    <source>
        <dbReference type="EMBL" id="NGO72076.1"/>
    </source>
</evidence>
<protein>
    <submittedName>
        <fullName evidence="2">YbaK/EbsC family protein</fullName>
    </submittedName>
</protein>
<dbReference type="CDD" id="cd04332">
    <property type="entry name" value="YbaK_like"/>
    <property type="match status" value="1"/>
</dbReference>
<dbReference type="InterPro" id="IPR007214">
    <property type="entry name" value="YbaK/aa-tRNA-synth-assoc-dom"/>
</dbReference>
<dbReference type="Proteomes" id="UP000477722">
    <property type="component" value="Unassembled WGS sequence"/>
</dbReference>
<feature type="domain" description="YbaK/aminoacyl-tRNA synthetase-associated" evidence="1">
    <location>
        <begin position="29"/>
        <end position="149"/>
    </location>
</feature>
<name>A0A6G4X3F4_9ACTN</name>
<organism evidence="2 3">
    <name type="scientific">Streptomyces boncukensis</name>
    <dbReference type="NCBI Taxonomy" id="2711219"/>
    <lineage>
        <taxon>Bacteria</taxon>
        <taxon>Bacillati</taxon>
        <taxon>Actinomycetota</taxon>
        <taxon>Actinomycetes</taxon>
        <taxon>Kitasatosporales</taxon>
        <taxon>Streptomycetaceae</taxon>
        <taxon>Streptomyces</taxon>
    </lineage>
</organism>
<dbReference type="InterPro" id="IPR036754">
    <property type="entry name" value="YbaK/aa-tRNA-synt-asso_dom_sf"/>
</dbReference>
<dbReference type="RefSeq" id="WP_165301767.1">
    <property type="nucleotide sequence ID" value="NZ_JAAKZZ010000396.1"/>
</dbReference>